<reference evidence="2" key="2">
    <citation type="submission" date="2012-07" db="EMBL/GenBank/DDBJ databases">
        <authorList>
            <person name="Aslett M."/>
        </authorList>
    </citation>
    <scope>NUCLEOTIDE SEQUENCE</scope>
    <source>
        <strain evidence="2">253</strain>
    </source>
</reference>
<dbReference type="SUPFAM" id="SSF52540">
    <property type="entry name" value="P-loop containing nucleoside triphosphate hydrolases"/>
    <property type="match status" value="1"/>
</dbReference>
<evidence type="ECO:0000259" key="1">
    <source>
        <dbReference type="PROSITE" id="PS51199"/>
    </source>
</evidence>
<dbReference type="OrthoDB" id="5959484at2"/>
<organism evidence="2 5">
    <name type="scientific">Bordetella bronchiseptica 253</name>
    <dbReference type="NCBI Taxonomy" id="568707"/>
    <lineage>
        <taxon>Bacteria</taxon>
        <taxon>Pseudomonadati</taxon>
        <taxon>Pseudomonadota</taxon>
        <taxon>Betaproteobacteria</taxon>
        <taxon>Burkholderiales</taxon>
        <taxon>Alcaligenaceae</taxon>
        <taxon>Bordetella</taxon>
    </lineage>
</organism>
<dbReference type="PROSITE" id="PS51199">
    <property type="entry name" value="SF4_HELICASE"/>
    <property type="match status" value="1"/>
</dbReference>
<dbReference type="KEGG" id="bbh:BN112_0045"/>
<accession>A0A0H3P0C1</accession>
<dbReference type="Gene3D" id="3.40.50.300">
    <property type="entry name" value="P-loop containing nucleotide triphosphate hydrolases"/>
    <property type="match status" value="1"/>
</dbReference>
<evidence type="ECO:0000313" key="3">
    <source>
        <dbReference type="EMBL" id="CCJ53229.1"/>
    </source>
</evidence>
<dbReference type="Pfam" id="PF03796">
    <property type="entry name" value="DnaB_C"/>
    <property type="match status" value="1"/>
</dbReference>
<dbReference type="EMBL" id="HE965806">
    <property type="protein sequence ID" value="CCJ56753.1"/>
    <property type="molecule type" value="Genomic_DNA"/>
</dbReference>
<feature type="domain" description="SF4 helicase" evidence="1">
    <location>
        <begin position="41"/>
        <end position="304"/>
    </location>
</feature>
<dbReference type="GO" id="GO:0003697">
    <property type="term" value="F:single-stranded DNA binding"/>
    <property type="evidence" value="ECO:0007669"/>
    <property type="project" value="InterPro"/>
</dbReference>
<dbReference type="GO" id="GO:0006260">
    <property type="term" value="P:DNA replication"/>
    <property type="evidence" value="ECO:0007669"/>
    <property type="project" value="InterPro"/>
</dbReference>
<dbReference type="RefSeq" id="WP_015063610.1">
    <property type="nucleotide sequence ID" value="NC_019382.1"/>
</dbReference>
<name>A0A0H3P0C1_BORBO</name>
<dbReference type="GO" id="GO:0043139">
    <property type="term" value="F:5'-3' DNA helicase activity"/>
    <property type="evidence" value="ECO:0007669"/>
    <property type="project" value="InterPro"/>
</dbReference>
<dbReference type="InterPro" id="IPR027417">
    <property type="entry name" value="P-loop_NTPase"/>
</dbReference>
<dbReference type="GO" id="GO:0005524">
    <property type="term" value="F:ATP binding"/>
    <property type="evidence" value="ECO:0007669"/>
    <property type="project" value="InterPro"/>
</dbReference>
<sequence length="313" mass="35296">MSMIFSSDDTDFAQYYADTEPAVKVHSATTWTEQLEALADIPARLTGAKLPWKSTHDYIRFRPGEVTLWAGINGSGKSQLVGNVVLGFCAQQETSCIASFEMAPLSTLGRMQRQAAMCSTPAREFTKRFMGLLENRLWIYDQQGTVDPRMLYAVIRYCGRKLGVKHMVVDNLAKCVRGADDYTGEKVFIDVMTALARDEGMHIHVVHHIKKGENEDKPPTKWDVKGSGAIVDQVDQLLIVWRNKLKERAIQKLAAQGEPVDDETYSKPDVLLCCEKNRHGEWEGRIPLWYHKDSLQYTGDPRCKPLNFLGSLA</sequence>
<proteinExistence type="predicted"/>
<evidence type="ECO:0000313" key="2">
    <source>
        <dbReference type="EMBL" id="CCJ51963.1"/>
    </source>
</evidence>
<dbReference type="InterPro" id="IPR027032">
    <property type="entry name" value="Twinkle-like"/>
</dbReference>
<gene>
    <name evidence="2" type="ORF">BN112_0045</name>
    <name evidence="3" type="ORF">BN112_1311</name>
    <name evidence="4" type="ORF">BN112_4839</name>
</gene>
<dbReference type="KEGG" id="bbh:BN112_4839"/>
<evidence type="ECO:0000313" key="5">
    <source>
        <dbReference type="Proteomes" id="UP000007564"/>
    </source>
</evidence>
<protein>
    <recommendedName>
        <fullName evidence="1">SF4 helicase domain-containing protein</fullName>
    </recommendedName>
</protein>
<dbReference type="Proteomes" id="UP000007564">
    <property type="component" value="Chromosome"/>
</dbReference>
<dbReference type="InterPro" id="IPR007694">
    <property type="entry name" value="DNA_helicase_DnaB-like_C"/>
</dbReference>
<dbReference type="EMBL" id="HE965806">
    <property type="protein sequence ID" value="CCJ53229.1"/>
    <property type="molecule type" value="Genomic_DNA"/>
</dbReference>
<dbReference type="PANTHER" id="PTHR12873">
    <property type="entry name" value="T7-LIKE MITOCHONDRIAL DNA HELICASE"/>
    <property type="match status" value="1"/>
</dbReference>
<evidence type="ECO:0000313" key="4">
    <source>
        <dbReference type="EMBL" id="CCJ56753.1"/>
    </source>
</evidence>
<dbReference type="EMBL" id="HE965806">
    <property type="protein sequence ID" value="CCJ51963.1"/>
    <property type="molecule type" value="Genomic_DNA"/>
</dbReference>
<dbReference type="HOGENOM" id="CLU_069769_0_0_4"/>
<dbReference type="AlphaFoldDB" id="A0A0H3P0C1"/>
<reference evidence="2 5" key="1">
    <citation type="journal article" date="2012" name="BMC Genomics">
        <title>Comparative genomics of the classical Bordetella subspecies: the evolution and exchange of virulence-associated diversity amongst closely related pathogens.</title>
        <authorList>
            <person name="Park J."/>
            <person name="Zhang Y."/>
            <person name="Buboltz A.M."/>
            <person name="Zhang X."/>
            <person name="Schuster S.C."/>
            <person name="Ahuja U."/>
            <person name="Liu M."/>
            <person name="Miller J.F."/>
            <person name="Sebaihia M."/>
            <person name="Bentley S.D."/>
            <person name="Parkhill J."/>
            <person name="Harvill E.T."/>
        </authorList>
    </citation>
    <scope>NUCLEOTIDE SEQUENCE [LARGE SCALE GENOMIC DNA]</scope>
    <source>
        <strain evidence="2 5">253</strain>
    </source>
</reference>
<dbReference type="KEGG" id="bbh:BN112_1311"/>
<dbReference type="PANTHER" id="PTHR12873:SF6">
    <property type="entry name" value="TOPRIM DOMAIN-CONTAINING PROTEIN"/>
    <property type="match status" value="1"/>
</dbReference>